<keyword evidence="2" id="KW-0732">Signal</keyword>
<feature type="region of interest" description="Disordered" evidence="1">
    <location>
        <begin position="79"/>
        <end position="105"/>
    </location>
</feature>
<feature type="chain" id="PRO_5043540271" description="TIL domain-containing protein" evidence="2">
    <location>
        <begin position="20"/>
        <end position="105"/>
    </location>
</feature>
<reference evidence="3" key="1">
    <citation type="submission" date="2023-10" db="EMBL/GenBank/DDBJ databases">
        <title>Genome assembly of Pristionchus species.</title>
        <authorList>
            <person name="Yoshida K."/>
            <person name="Sommer R.J."/>
        </authorList>
    </citation>
    <scope>NUCLEOTIDE SEQUENCE</scope>
    <source>
        <strain evidence="3">RS0144</strain>
    </source>
</reference>
<accession>A0AAV5THG2</accession>
<evidence type="ECO:0000256" key="2">
    <source>
        <dbReference type="SAM" id="SignalP"/>
    </source>
</evidence>
<organism evidence="3 4">
    <name type="scientific">Pristionchus entomophagus</name>
    <dbReference type="NCBI Taxonomy" id="358040"/>
    <lineage>
        <taxon>Eukaryota</taxon>
        <taxon>Metazoa</taxon>
        <taxon>Ecdysozoa</taxon>
        <taxon>Nematoda</taxon>
        <taxon>Chromadorea</taxon>
        <taxon>Rhabditida</taxon>
        <taxon>Rhabditina</taxon>
        <taxon>Diplogasteromorpha</taxon>
        <taxon>Diplogasteroidea</taxon>
        <taxon>Neodiplogasteridae</taxon>
        <taxon>Pristionchus</taxon>
    </lineage>
</organism>
<feature type="signal peptide" evidence="2">
    <location>
        <begin position="1"/>
        <end position="19"/>
    </location>
</feature>
<dbReference type="Proteomes" id="UP001432027">
    <property type="component" value="Unassembled WGS sequence"/>
</dbReference>
<dbReference type="AlphaFoldDB" id="A0AAV5THG2"/>
<dbReference type="EMBL" id="BTSX01000004">
    <property type="protein sequence ID" value="GMS93761.1"/>
    <property type="molecule type" value="Genomic_DNA"/>
</dbReference>
<comment type="caution">
    <text evidence="3">The sequence shown here is derived from an EMBL/GenBank/DDBJ whole genome shotgun (WGS) entry which is preliminary data.</text>
</comment>
<sequence length="105" mass="11192">MKLLILIAAALTYLYFALAQPSCEGVACADFQHCQLELITTCFAPPCKPVPGCVSNSTECTLPCSSEHICVLEKEHCKDEPCPPSKPSCFSSSNATEVEPTAPPS</sequence>
<proteinExistence type="predicted"/>
<gene>
    <name evidence="3" type="ORF">PENTCL1PPCAC_15936</name>
</gene>
<evidence type="ECO:0008006" key="5">
    <source>
        <dbReference type="Google" id="ProtNLM"/>
    </source>
</evidence>
<evidence type="ECO:0000313" key="3">
    <source>
        <dbReference type="EMBL" id="GMS93761.1"/>
    </source>
</evidence>
<name>A0AAV5THG2_9BILA</name>
<evidence type="ECO:0000313" key="4">
    <source>
        <dbReference type="Proteomes" id="UP001432027"/>
    </source>
</evidence>
<evidence type="ECO:0000256" key="1">
    <source>
        <dbReference type="SAM" id="MobiDB-lite"/>
    </source>
</evidence>
<protein>
    <recommendedName>
        <fullName evidence="5">TIL domain-containing protein</fullName>
    </recommendedName>
</protein>
<keyword evidence="4" id="KW-1185">Reference proteome</keyword>